<feature type="domain" description="Glycosyltransferase 2-like" evidence="1">
    <location>
        <begin position="12"/>
        <end position="148"/>
    </location>
</feature>
<accession>A0A939GH46</accession>
<dbReference type="PANTHER" id="PTHR48090">
    <property type="entry name" value="UNDECAPRENYL-PHOSPHATE 4-DEOXY-4-FORMAMIDO-L-ARABINOSE TRANSFERASE-RELATED"/>
    <property type="match status" value="1"/>
</dbReference>
<reference evidence="2" key="1">
    <citation type="submission" date="2021-03" db="EMBL/GenBank/DDBJ databases">
        <title>Fibrella sp. HMF5335 genome sequencing and assembly.</title>
        <authorList>
            <person name="Kang H."/>
            <person name="Kim H."/>
            <person name="Bae S."/>
            <person name="Joh K."/>
        </authorList>
    </citation>
    <scope>NUCLEOTIDE SEQUENCE</scope>
    <source>
        <strain evidence="2">HMF5335</strain>
    </source>
</reference>
<dbReference type="InterPro" id="IPR050256">
    <property type="entry name" value="Glycosyltransferase_2"/>
</dbReference>
<dbReference type="EMBL" id="JAFMYV010000008">
    <property type="protein sequence ID" value="MBO0938236.1"/>
    <property type="molecule type" value="Genomic_DNA"/>
</dbReference>
<dbReference type="PANTHER" id="PTHR48090:SF7">
    <property type="entry name" value="RFBJ PROTEIN"/>
    <property type="match status" value="1"/>
</dbReference>
<dbReference type="Proteomes" id="UP000664034">
    <property type="component" value="Unassembled WGS sequence"/>
</dbReference>
<dbReference type="RefSeq" id="WP_207365766.1">
    <property type="nucleotide sequence ID" value="NZ_JAFMYV010000008.1"/>
</dbReference>
<protein>
    <submittedName>
        <fullName evidence="2">Glycosyltransferase family 2 protein</fullName>
    </submittedName>
</protein>
<evidence type="ECO:0000313" key="3">
    <source>
        <dbReference type="Proteomes" id="UP000664034"/>
    </source>
</evidence>
<dbReference type="SUPFAM" id="SSF53448">
    <property type="entry name" value="Nucleotide-diphospho-sugar transferases"/>
    <property type="match status" value="1"/>
</dbReference>
<dbReference type="AlphaFoldDB" id="A0A939GH46"/>
<dbReference type="Gene3D" id="3.90.550.10">
    <property type="entry name" value="Spore Coat Polysaccharide Biosynthesis Protein SpsA, Chain A"/>
    <property type="match status" value="1"/>
</dbReference>
<dbReference type="Pfam" id="PF00535">
    <property type="entry name" value="Glycos_transf_2"/>
    <property type="match status" value="1"/>
</dbReference>
<proteinExistence type="predicted"/>
<evidence type="ECO:0000313" key="2">
    <source>
        <dbReference type="EMBL" id="MBO0938236.1"/>
    </source>
</evidence>
<organism evidence="2 3">
    <name type="scientific">Fibrella rubiginis</name>
    <dbReference type="NCBI Taxonomy" id="2817060"/>
    <lineage>
        <taxon>Bacteria</taxon>
        <taxon>Pseudomonadati</taxon>
        <taxon>Bacteroidota</taxon>
        <taxon>Cytophagia</taxon>
        <taxon>Cytophagales</taxon>
        <taxon>Spirosomataceae</taxon>
        <taxon>Fibrella</taxon>
    </lineage>
</organism>
<name>A0A939GH46_9BACT</name>
<comment type="caution">
    <text evidence="2">The sequence shown here is derived from an EMBL/GenBank/DDBJ whole genome shotgun (WGS) entry which is preliminary data.</text>
</comment>
<dbReference type="InterPro" id="IPR029044">
    <property type="entry name" value="Nucleotide-diphossugar_trans"/>
</dbReference>
<dbReference type="InterPro" id="IPR001173">
    <property type="entry name" value="Glyco_trans_2-like"/>
</dbReference>
<gene>
    <name evidence="2" type="ORF">J2I47_16915</name>
</gene>
<evidence type="ECO:0000259" key="1">
    <source>
        <dbReference type="Pfam" id="PF00535"/>
    </source>
</evidence>
<keyword evidence="3" id="KW-1185">Reference proteome</keyword>
<sequence>MTPVSRKPIIVVIIPAFNEENSVGKVVGEIPMNWVDEVVVVNNNSNDQTAVQAAVAGATVLDEPVQGYGRACLRGIAYAQNRQQKPDILVFLDADYSDYPAELVELIKPILTNTADMVIGSRALGQRQSGSMTPQQVFGNWLATWLIRLFYGVRFTDLGPFRAIRFNSLLALDMRDQTYGWTVEMQVKAAKQRLRSVEVPVRYRRRIGHSKISGTVKGTILAGYKILTTIFKYA</sequence>
<dbReference type="CDD" id="cd04179">
    <property type="entry name" value="DPM_DPG-synthase_like"/>
    <property type="match status" value="1"/>
</dbReference>